<evidence type="ECO:0000313" key="2">
    <source>
        <dbReference type="Proteomes" id="UP000594034"/>
    </source>
</evidence>
<dbReference type="Proteomes" id="UP000594034">
    <property type="component" value="Chromosome"/>
</dbReference>
<name>A0A5J6WUF9_9GAMM</name>
<reference evidence="1 2" key="1">
    <citation type="submission" date="2019-05" db="EMBL/GenBank/DDBJ databases">
        <title>OXA-830, a novel chromosomally encoded expanded-spectrum class D beta-lactamase in Aeromonas simiae.</title>
        <authorList>
            <person name="Zhou W."/>
            <person name="Chen Q."/>
        </authorList>
    </citation>
    <scope>NUCLEOTIDE SEQUENCE [LARGE SCALE GENOMIC DNA]</scope>
    <source>
        <strain evidence="1 2">A6</strain>
    </source>
</reference>
<accession>A0A5J6WUF9</accession>
<gene>
    <name evidence="1" type="ORF">FE240_08835</name>
</gene>
<dbReference type="KEGG" id="asim:FE240_08835"/>
<protein>
    <submittedName>
        <fullName evidence="1">Uncharacterized protein</fullName>
    </submittedName>
</protein>
<evidence type="ECO:0000313" key="1">
    <source>
        <dbReference type="EMBL" id="QFI54786.1"/>
    </source>
</evidence>
<dbReference type="EMBL" id="CP040449">
    <property type="protein sequence ID" value="QFI54786.1"/>
    <property type="molecule type" value="Genomic_DNA"/>
</dbReference>
<organism evidence="1 2">
    <name type="scientific">Aeromonas simiae</name>
    <dbReference type="NCBI Taxonomy" id="218936"/>
    <lineage>
        <taxon>Bacteria</taxon>
        <taxon>Pseudomonadati</taxon>
        <taxon>Pseudomonadota</taxon>
        <taxon>Gammaproteobacteria</taxon>
        <taxon>Aeromonadales</taxon>
        <taxon>Aeromonadaceae</taxon>
        <taxon>Aeromonas</taxon>
    </lineage>
</organism>
<dbReference type="AlphaFoldDB" id="A0A5J6WUF9"/>
<sequence length="221" mass="24584">MNHIEKAVSDLEHSKSRFNASASEMDAIRNKQAELKAMIADAKSKLDNWKVLAPSAGVAEAMADRQSSRDLANHMEDASELLEALKIDDECHWPDLANAHAALENARNKLRYEYKRLANAEITGRIKMVTAKLLPHIGGLAELAVIKKIAEGEEAAIAWAQAELMKLLKPAMDNVDTDKTGVRMDIAEMLTEQVNTKYHHEISKGSSPAYKCKVNHMKNRK</sequence>
<proteinExistence type="predicted"/>
<keyword evidence="2" id="KW-1185">Reference proteome</keyword>
<dbReference type="RefSeq" id="WP_193004218.1">
    <property type="nucleotide sequence ID" value="NZ_CP040449.1"/>
</dbReference>